<evidence type="ECO:0000256" key="1">
    <source>
        <dbReference type="SAM" id="MobiDB-lite"/>
    </source>
</evidence>
<comment type="caution">
    <text evidence="2">The sequence shown here is derived from an EMBL/GenBank/DDBJ whole genome shotgun (WGS) entry which is preliminary data.</text>
</comment>
<dbReference type="Proteomes" id="UP000593564">
    <property type="component" value="Unassembled WGS sequence"/>
</dbReference>
<sequence>MEKGEKNMSSVNGNGVTKSKTVEAIDGENSHAFPSANGNGKSQSAPVKSAEAGMPENSHGRNGLTTERGANRHELQNGVHSPSNISGSKGKSLDGVSCILFAEDIQSQEKLKEFKEVHVPCLICF</sequence>
<feature type="region of interest" description="Disordered" evidence="1">
    <location>
        <begin position="1"/>
        <end position="90"/>
    </location>
</feature>
<dbReference type="AlphaFoldDB" id="A0A7J7GB40"/>
<reference evidence="2 3" key="2">
    <citation type="submission" date="2020-07" db="EMBL/GenBank/DDBJ databases">
        <title>Genome assembly of wild tea tree DASZ reveals pedigree and selection history of tea varieties.</title>
        <authorList>
            <person name="Zhang W."/>
        </authorList>
    </citation>
    <scope>NUCLEOTIDE SEQUENCE [LARGE SCALE GENOMIC DNA]</scope>
    <source>
        <strain evidence="3">cv. G240</strain>
        <tissue evidence="2">Leaf</tissue>
    </source>
</reference>
<dbReference type="EMBL" id="JACBKZ010000012">
    <property type="protein sequence ID" value="KAF5936614.1"/>
    <property type="molecule type" value="Genomic_DNA"/>
</dbReference>
<proteinExistence type="predicted"/>
<evidence type="ECO:0000313" key="3">
    <source>
        <dbReference type="Proteomes" id="UP000593564"/>
    </source>
</evidence>
<gene>
    <name evidence="2" type="ORF">HYC85_024120</name>
</gene>
<feature type="compositionally biased region" description="Polar residues" evidence="1">
    <location>
        <begin position="78"/>
        <end position="89"/>
    </location>
</feature>
<feature type="compositionally biased region" description="Polar residues" evidence="1">
    <location>
        <begin position="36"/>
        <end position="46"/>
    </location>
</feature>
<organism evidence="2 3">
    <name type="scientific">Camellia sinensis</name>
    <name type="common">Tea plant</name>
    <name type="synonym">Thea sinensis</name>
    <dbReference type="NCBI Taxonomy" id="4442"/>
    <lineage>
        <taxon>Eukaryota</taxon>
        <taxon>Viridiplantae</taxon>
        <taxon>Streptophyta</taxon>
        <taxon>Embryophyta</taxon>
        <taxon>Tracheophyta</taxon>
        <taxon>Spermatophyta</taxon>
        <taxon>Magnoliopsida</taxon>
        <taxon>eudicotyledons</taxon>
        <taxon>Gunneridae</taxon>
        <taxon>Pentapetalae</taxon>
        <taxon>asterids</taxon>
        <taxon>Ericales</taxon>
        <taxon>Theaceae</taxon>
        <taxon>Camellia</taxon>
    </lineage>
</organism>
<evidence type="ECO:0000313" key="2">
    <source>
        <dbReference type="EMBL" id="KAF5936614.1"/>
    </source>
</evidence>
<name>A0A7J7GB40_CAMSI</name>
<reference evidence="3" key="1">
    <citation type="journal article" date="2020" name="Nat. Commun.">
        <title>Genome assembly of wild tea tree DASZ reveals pedigree and selection history of tea varieties.</title>
        <authorList>
            <person name="Zhang W."/>
            <person name="Zhang Y."/>
            <person name="Qiu H."/>
            <person name="Guo Y."/>
            <person name="Wan H."/>
            <person name="Zhang X."/>
            <person name="Scossa F."/>
            <person name="Alseekh S."/>
            <person name="Zhang Q."/>
            <person name="Wang P."/>
            <person name="Xu L."/>
            <person name="Schmidt M.H."/>
            <person name="Jia X."/>
            <person name="Li D."/>
            <person name="Zhu A."/>
            <person name="Guo F."/>
            <person name="Chen W."/>
            <person name="Ni D."/>
            <person name="Usadel B."/>
            <person name="Fernie A.R."/>
            <person name="Wen W."/>
        </authorList>
    </citation>
    <scope>NUCLEOTIDE SEQUENCE [LARGE SCALE GENOMIC DNA]</scope>
    <source>
        <strain evidence="3">cv. G240</strain>
    </source>
</reference>
<keyword evidence="3" id="KW-1185">Reference proteome</keyword>
<protein>
    <submittedName>
        <fullName evidence="2">Uncharacterized protein</fullName>
    </submittedName>
</protein>
<accession>A0A7J7GB40</accession>
<feature type="compositionally biased region" description="Polar residues" evidence="1">
    <location>
        <begin position="7"/>
        <end position="19"/>
    </location>
</feature>